<reference evidence="1 3" key="1">
    <citation type="submission" date="2018-06" db="EMBL/GenBank/DDBJ databases">
        <authorList>
            <consortium name="Pathogen Informatics"/>
            <person name="Doyle S."/>
        </authorList>
    </citation>
    <scope>NUCLEOTIDE SEQUENCE [LARGE SCALE GENOMIC DNA]</scope>
    <source>
        <strain evidence="1 3">NCTC10418</strain>
    </source>
</reference>
<reference evidence="2 4" key="2">
    <citation type="submission" date="2019-03" db="EMBL/GenBank/DDBJ databases">
        <authorList>
            <consortium name="Pathogen Informatics"/>
        </authorList>
    </citation>
    <scope>NUCLEOTIDE SEQUENCE [LARGE SCALE GENOMIC DNA]</scope>
    <source>
        <strain evidence="2 4">NCTC9001</strain>
    </source>
</reference>
<dbReference type="EMBL" id="CAADIS010000002">
    <property type="protein sequence ID" value="VFS03713.1"/>
    <property type="molecule type" value="Genomic_DNA"/>
</dbReference>
<protein>
    <submittedName>
        <fullName evidence="1">Regulator protein FrmR</fullName>
    </submittedName>
</protein>
<sequence length="57" mass="6488">MPCHTPTDRCRSGAANGLMAEVLESHIRETFDRNDCYSREVSQSVDDTIELVRAYLK</sequence>
<dbReference type="Proteomes" id="UP000255460">
    <property type="component" value="Unassembled WGS sequence"/>
</dbReference>
<name>A0A376KZF4_ECOLX</name>
<gene>
    <name evidence="1" type="primary">frmR_2</name>
    <name evidence="1" type="ORF">NCTC10418_05724</name>
    <name evidence="2" type="ORF">NCTC9001_00572</name>
</gene>
<dbReference type="InterPro" id="IPR038390">
    <property type="entry name" value="Metal_Tscrpt_repr_sf"/>
</dbReference>
<evidence type="ECO:0000313" key="4">
    <source>
        <dbReference type="Proteomes" id="UP000372890"/>
    </source>
</evidence>
<proteinExistence type="predicted"/>
<evidence type="ECO:0000313" key="1">
    <source>
        <dbReference type="EMBL" id="STE88033.1"/>
    </source>
</evidence>
<evidence type="ECO:0000313" key="2">
    <source>
        <dbReference type="EMBL" id="VFS03713.1"/>
    </source>
</evidence>
<evidence type="ECO:0000313" key="3">
    <source>
        <dbReference type="Proteomes" id="UP000255460"/>
    </source>
</evidence>
<accession>A0A376KZF4</accession>
<organism evidence="1 3">
    <name type="scientific">Escherichia coli</name>
    <dbReference type="NCBI Taxonomy" id="562"/>
    <lineage>
        <taxon>Bacteria</taxon>
        <taxon>Pseudomonadati</taxon>
        <taxon>Pseudomonadota</taxon>
        <taxon>Gammaproteobacteria</taxon>
        <taxon>Enterobacterales</taxon>
        <taxon>Enterobacteriaceae</taxon>
        <taxon>Escherichia</taxon>
    </lineage>
</organism>
<dbReference type="Gene3D" id="1.20.58.1000">
    <property type="entry name" value="Metal-sensitive repressor, helix protomer"/>
    <property type="match status" value="1"/>
</dbReference>
<dbReference type="EMBL" id="UFZQ01000001">
    <property type="protein sequence ID" value="STE88033.1"/>
    <property type="molecule type" value="Genomic_DNA"/>
</dbReference>
<dbReference type="Proteomes" id="UP000372890">
    <property type="component" value="Unassembled WGS sequence"/>
</dbReference>
<dbReference type="AlphaFoldDB" id="A0A376KZF4"/>